<evidence type="ECO:0000313" key="2">
    <source>
        <dbReference type="EMBL" id="KAK7049050.1"/>
    </source>
</evidence>
<keyword evidence="4" id="KW-1185">Reference proteome</keyword>
<evidence type="ECO:0000313" key="3">
    <source>
        <dbReference type="EMBL" id="KAK7049053.1"/>
    </source>
</evidence>
<dbReference type="AlphaFoldDB" id="A0AAW0D9F8"/>
<protein>
    <submittedName>
        <fullName evidence="2">Uncharacterized protein</fullName>
    </submittedName>
</protein>
<reference evidence="2 4" key="1">
    <citation type="journal article" date="2024" name="J Genomics">
        <title>Draft genome sequencing and assembly of Favolaschia claudopus CIRM-BRFM 2984 isolated from oak limbs.</title>
        <authorList>
            <person name="Navarro D."/>
            <person name="Drula E."/>
            <person name="Chaduli D."/>
            <person name="Cazenave R."/>
            <person name="Ahrendt S."/>
            <person name="Wang J."/>
            <person name="Lipzen A."/>
            <person name="Daum C."/>
            <person name="Barry K."/>
            <person name="Grigoriev I.V."/>
            <person name="Favel A."/>
            <person name="Rosso M.N."/>
            <person name="Martin F."/>
        </authorList>
    </citation>
    <scope>NUCLEOTIDE SEQUENCE [LARGE SCALE GENOMIC DNA]</scope>
    <source>
        <strain evidence="2 4">CIRM-BRFM 2984</strain>
    </source>
</reference>
<proteinExistence type="predicted"/>
<organism evidence="2 4">
    <name type="scientific">Favolaschia claudopus</name>
    <dbReference type="NCBI Taxonomy" id="2862362"/>
    <lineage>
        <taxon>Eukaryota</taxon>
        <taxon>Fungi</taxon>
        <taxon>Dikarya</taxon>
        <taxon>Basidiomycota</taxon>
        <taxon>Agaricomycotina</taxon>
        <taxon>Agaricomycetes</taxon>
        <taxon>Agaricomycetidae</taxon>
        <taxon>Agaricales</taxon>
        <taxon>Marasmiineae</taxon>
        <taxon>Mycenaceae</taxon>
        <taxon>Favolaschia</taxon>
    </lineage>
</organism>
<dbReference type="EMBL" id="JAWWNJ010000009">
    <property type="protein sequence ID" value="KAK7049053.1"/>
    <property type="molecule type" value="Genomic_DNA"/>
</dbReference>
<sequence length="650" mass="73317">MPHARGLRLRFRFFARLREVAVFADPAALSAHLRRISTRDPPAQRPSETKKDDGGRRQGVKNFLFWTLALNCQTLFGGACARLALSRHLRNFSIGSLHSGTLANPAAASRAVKASSGVTRVSRRRLFLVLLDSRDGLPPIPTKLNRDVVRRSKIVIAQLKSPSLRIGFALNILEEVDEMFSNLDHRAFNSTGILYLARYIKIGGTCAVRVNDTARLFITTTTPTSLSPTFRPLPPLFVSPRQRQPPSFILRPPIPCLQLLFFTLDRRISVFELASHPQADLADNDFIGLHLHGADSNSTSRRLRHRRSNSRLHIQLNILEYANAHQAHDACAASLAKASKFFRYIFGRRQASTRPFISNHQIDLRSWKTSATEWRVAAQTFNCIHQRYASGDVRTRYKPPAGNFRVLDVKTAGLYFNLDDSRRRFQAAGRLAPRLHVKGLGGSAAQRRGIDVLRAERMISFFFTGSGRREANPTPDIPPIEFPNNSKGVLSPLPPRRAAALTLHYLCFATRAAASHEFGLHFRLFKDCRPLNDDTMSELYCRKDYLNIESAATSADRQLLDRTSSRERLICSSSRERPRSLQEGSKSCSRITNTRHINFPRPTNVLQCFKILNSASKRRLSVKNRDDTTYRVPASGRLAVNPSSWPFNEF</sequence>
<feature type="region of interest" description="Disordered" evidence="1">
    <location>
        <begin position="34"/>
        <end position="56"/>
    </location>
</feature>
<name>A0AAW0D9F8_9AGAR</name>
<dbReference type="EMBL" id="JAWWNJ010000009">
    <property type="protein sequence ID" value="KAK7049050.1"/>
    <property type="molecule type" value="Genomic_DNA"/>
</dbReference>
<comment type="caution">
    <text evidence="2">The sequence shown here is derived from an EMBL/GenBank/DDBJ whole genome shotgun (WGS) entry which is preliminary data.</text>
</comment>
<evidence type="ECO:0000313" key="4">
    <source>
        <dbReference type="Proteomes" id="UP001362999"/>
    </source>
</evidence>
<accession>A0AAW0D9F8</accession>
<dbReference type="Proteomes" id="UP001362999">
    <property type="component" value="Unassembled WGS sequence"/>
</dbReference>
<evidence type="ECO:0000256" key="1">
    <source>
        <dbReference type="SAM" id="MobiDB-lite"/>
    </source>
</evidence>
<feature type="compositionally biased region" description="Basic and acidic residues" evidence="1">
    <location>
        <begin position="47"/>
        <end position="56"/>
    </location>
</feature>
<gene>
    <name evidence="2" type="ORF">R3P38DRAFT_2764917</name>
    <name evidence="3" type="ORF">R3P38DRAFT_2764920</name>
</gene>